<dbReference type="InterPro" id="IPR005122">
    <property type="entry name" value="Uracil-DNA_glycosylase-like"/>
</dbReference>
<name>K6XWD2_9ALTE</name>
<dbReference type="Pfam" id="PF03167">
    <property type="entry name" value="UDG"/>
    <property type="match status" value="1"/>
</dbReference>
<dbReference type="eggNOG" id="COG1573">
    <property type="taxonomic scope" value="Bacteria"/>
</dbReference>
<accession>K6XWD2</accession>
<dbReference type="AlphaFoldDB" id="K6XWD2"/>
<organism evidence="2 3">
    <name type="scientific">Aliiglaciecola lipolytica E3</name>
    <dbReference type="NCBI Taxonomy" id="1127673"/>
    <lineage>
        <taxon>Bacteria</taxon>
        <taxon>Pseudomonadati</taxon>
        <taxon>Pseudomonadota</taxon>
        <taxon>Gammaproteobacteria</taxon>
        <taxon>Alteromonadales</taxon>
        <taxon>Alteromonadaceae</taxon>
        <taxon>Aliiglaciecola</taxon>
    </lineage>
</organism>
<dbReference type="SMART" id="SM00987">
    <property type="entry name" value="UreE_C"/>
    <property type="match status" value="1"/>
</dbReference>
<evidence type="ECO:0000313" key="2">
    <source>
        <dbReference type="EMBL" id="GAC15961.1"/>
    </source>
</evidence>
<dbReference type="PANTHER" id="PTHR42160">
    <property type="entry name" value="URACIL-DNA GLYCOSYLASE SUPERFAMILY PROTEIN"/>
    <property type="match status" value="1"/>
</dbReference>
<evidence type="ECO:0000259" key="1">
    <source>
        <dbReference type="SMART" id="SM00986"/>
    </source>
</evidence>
<feature type="domain" description="Uracil-DNA glycosylase-like" evidence="1">
    <location>
        <begin position="9"/>
        <end position="163"/>
    </location>
</feature>
<sequence length="170" mass="19589">MLPFDPNPIIQGSVNSQIVIIGQAPGLSAHLTTLPWNDASGKRLRTWLGMNESNFYNPEKVAIVPMGFCYPGKSKSGDLPPIKRCAEIWQHRLLASISPKITLLIGQYAQQYYLQDKFTVTERIKNWESYLPKYIVLPHPSPRNNIWLKKNPWFEQTVLPEVRLLMQRMN</sequence>
<dbReference type="InterPro" id="IPR036895">
    <property type="entry name" value="Uracil-DNA_glycosylase-like_sf"/>
</dbReference>
<protein>
    <recommendedName>
        <fullName evidence="1">Uracil-DNA glycosylase-like domain-containing protein</fullName>
    </recommendedName>
</protein>
<dbReference type="STRING" id="1127673.GLIP_3347"/>
<gene>
    <name evidence="2" type="ORF">GLIP_3347</name>
</gene>
<comment type="caution">
    <text evidence="2">The sequence shown here is derived from an EMBL/GenBank/DDBJ whole genome shotgun (WGS) entry which is preliminary data.</text>
</comment>
<dbReference type="CDD" id="cd10033">
    <property type="entry name" value="UDG_like"/>
    <property type="match status" value="1"/>
</dbReference>
<dbReference type="SUPFAM" id="SSF52141">
    <property type="entry name" value="Uracil-DNA glycosylase-like"/>
    <property type="match status" value="1"/>
</dbReference>
<keyword evidence="3" id="KW-1185">Reference proteome</keyword>
<reference evidence="2 3" key="1">
    <citation type="journal article" date="2017" name="Antonie Van Leeuwenhoek">
        <title>Rhizobium rhizosphaerae sp. nov., a novel species isolated from rice rhizosphere.</title>
        <authorList>
            <person name="Zhao J.J."/>
            <person name="Zhang J."/>
            <person name="Zhang R.J."/>
            <person name="Zhang C.W."/>
            <person name="Yin H.Q."/>
            <person name="Zhang X.X."/>
        </authorList>
    </citation>
    <scope>NUCLEOTIDE SEQUENCE [LARGE SCALE GENOMIC DNA]</scope>
    <source>
        <strain evidence="2 3">E3</strain>
    </source>
</reference>
<dbReference type="Proteomes" id="UP000006334">
    <property type="component" value="Unassembled WGS sequence"/>
</dbReference>
<evidence type="ECO:0000313" key="3">
    <source>
        <dbReference type="Proteomes" id="UP000006334"/>
    </source>
</evidence>
<dbReference type="SMART" id="SM00986">
    <property type="entry name" value="UDG"/>
    <property type="match status" value="1"/>
</dbReference>
<dbReference type="Gene3D" id="3.40.470.10">
    <property type="entry name" value="Uracil-DNA glycosylase-like domain"/>
    <property type="match status" value="1"/>
</dbReference>
<proteinExistence type="predicted"/>
<dbReference type="RefSeq" id="WP_008845765.1">
    <property type="nucleotide sequence ID" value="NZ_BAEN01000065.1"/>
</dbReference>
<dbReference type="InterPro" id="IPR047124">
    <property type="entry name" value="HI_0220.2"/>
</dbReference>
<dbReference type="EMBL" id="BAEN01000065">
    <property type="protein sequence ID" value="GAC15961.1"/>
    <property type="molecule type" value="Genomic_DNA"/>
</dbReference>
<dbReference type="PANTHER" id="PTHR42160:SF1">
    <property type="entry name" value="URACIL-DNA GLYCOSYLASE SUPERFAMILY PROTEIN"/>
    <property type="match status" value="1"/>
</dbReference>